<gene>
    <name evidence="1" type="ORF">BDR25DRAFT_325024</name>
</gene>
<dbReference type="Proteomes" id="UP000799755">
    <property type="component" value="Unassembled WGS sequence"/>
</dbReference>
<organism evidence="1 2">
    <name type="scientific">Lindgomyces ingoldianus</name>
    <dbReference type="NCBI Taxonomy" id="673940"/>
    <lineage>
        <taxon>Eukaryota</taxon>
        <taxon>Fungi</taxon>
        <taxon>Dikarya</taxon>
        <taxon>Ascomycota</taxon>
        <taxon>Pezizomycotina</taxon>
        <taxon>Dothideomycetes</taxon>
        <taxon>Pleosporomycetidae</taxon>
        <taxon>Pleosporales</taxon>
        <taxon>Lindgomycetaceae</taxon>
        <taxon>Lindgomyces</taxon>
    </lineage>
</organism>
<sequence>MGYHPPSRIIRFNGTFDRSSIFKGPPSEAVDKAWARILPMGVMRISEDVFQKLNASRFAAVAPLDVGGGRLAMFEAIHLIHCVKSLWMATYPDYYTEDSTYSRQHPDEWRDHIDHCADILRQKLMCDADANLITYNWLKGHYIPHPNFNVQHQCRDYDRLLEVAAEHRIDGSIFPSGWILRPTDRPVIEFDEPPFDPMADS</sequence>
<protein>
    <submittedName>
        <fullName evidence="1">Uncharacterized protein</fullName>
    </submittedName>
</protein>
<reference evidence="1" key="1">
    <citation type="journal article" date="2020" name="Stud. Mycol.">
        <title>101 Dothideomycetes genomes: a test case for predicting lifestyles and emergence of pathogens.</title>
        <authorList>
            <person name="Haridas S."/>
            <person name="Albert R."/>
            <person name="Binder M."/>
            <person name="Bloem J."/>
            <person name="Labutti K."/>
            <person name="Salamov A."/>
            <person name="Andreopoulos B."/>
            <person name="Baker S."/>
            <person name="Barry K."/>
            <person name="Bills G."/>
            <person name="Bluhm B."/>
            <person name="Cannon C."/>
            <person name="Castanera R."/>
            <person name="Culley D."/>
            <person name="Daum C."/>
            <person name="Ezra D."/>
            <person name="Gonzalez J."/>
            <person name="Henrissat B."/>
            <person name="Kuo A."/>
            <person name="Liang C."/>
            <person name="Lipzen A."/>
            <person name="Lutzoni F."/>
            <person name="Magnuson J."/>
            <person name="Mondo S."/>
            <person name="Nolan M."/>
            <person name="Ohm R."/>
            <person name="Pangilinan J."/>
            <person name="Park H.-J."/>
            <person name="Ramirez L."/>
            <person name="Alfaro M."/>
            <person name="Sun H."/>
            <person name="Tritt A."/>
            <person name="Yoshinaga Y."/>
            <person name="Zwiers L.-H."/>
            <person name="Turgeon B."/>
            <person name="Goodwin S."/>
            <person name="Spatafora J."/>
            <person name="Crous P."/>
            <person name="Grigoriev I."/>
        </authorList>
    </citation>
    <scope>NUCLEOTIDE SEQUENCE</scope>
    <source>
        <strain evidence="1">ATCC 200398</strain>
    </source>
</reference>
<name>A0ACB6QW06_9PLEO</name>
<proteinExistence type="predicted"/>
<dbReference type="EMBL" id="MU003505">
    <property type="protein sequence ID" value="KAF2471229.1"/>
    <property type="molecule type" value="Genomic_DNA"/>
</dbReference>
<keyword evidence="2" id="KW-1185">Reference proteome</keyword>
<evidence type="ECO:0000313" key="2">
    <source>
        <dbReference type="Proteomes" id="UP000799755"/>
    </source>
</evidence>
<comment type="caution">
    <text evidence="1">The sequence shown here is derived from an EMBL/GenBank/DDBJ whole genome shotgun (WGS) entry which is preliminary data.</text>
</comment>
<accession>A0ACB6QW06</accession>
<evidence type="ECO:0000313" key="1">
    <source>
        <dbReference type="EMBL" id="KAF2471229.1"/>
    </source>
</evidence>